<reference evidence="1" key="1">
    <citation type="journal article" date="2022" name="bioRxiv">
        <title>Sequencing and chromosome-scale assembly of the giantPleurodeles waltlgenome.</title>
        <authorList>
            <person name="Brown T."/>
            <person name="Elewa A."/>
            <person name="Iarovenko S."/>
            <person name="Subramanian E."/>
            <person name="Araus A.J."/>
            <person name="Petzold A."/>
            <person name="Susuki M."/>
            <person name="Suzuki K.-i.T."/>
            <person name="Hayashi T."/>
            <person name="Toyoda A."/>
            <person name="Oliveira C."/>
            <person name="Osipova E."/>
            <person name="Leigh N.D."/>
            <person name="Simon A."/>
            <person name="Yun M.H."/>
        </authorList>
    </citation>
    <scope>NUCLEOTIDE SEQUENCE</scope>
    <source>
        <strain evidence="1">20211129_DDA</strain>
        <tissue evidence="1">Liver</tissue>
    </source>
</reference>
<dbReference type="AlphaFoldDB" id="A0AAV7Q3K7"/>
<dbReference type="Proteomes" id="UP001066276">
    <property type="component" value="Chromosome 6"/>
</dbReference>
<gene>
    <name evidence="1" type="ORF">NDU88_000686</name>
</gene>
<dbReference type="EMBL" id="JANPWB010000010">
    <property type="protein sequence ID" value="KAJ1134231.1"/>
    <property type="molecule type" value="Genomic_DNA"/>
</dbReference>
<sequence>MSALSGAPTALTARCYLFSWNNLACLIQPLRERAICVAPSGVVACIRLKCIDLQAIGLTNWDVHAQNGAGSLTPERSEGIRM</sequence>
<accession>A0AAV7Q3K7</accession>
<comment type="caution">
    <text evidence="1">The sequence shown here is derived from an EMBL/GenBank/DDBJ whole genome shotgun (WGS) entry which is preliminary data.</text>
</comment>
<evidence type="ECO:0000313" key="1">
    <source>
        <dbReference type="EMBL" id="KAJ1134231.1"/>
    </source>
</evidence>
<protein>
    <submittedName>
        <fullName evidence="1">Uncharacterized protein</fullName>
    </submittedName>
</protein>
<name>A0AAV7Q3K7_PLEWA</name>
<evidence type="ECO:0000313" key="2">
    <source>
        <dbReference type="Proteomes" id="UP001066276"/>
    </source>
</evidence>
<proteinExistence type="predicted"/>
<organism evidence="1 2">
    <name type="scientific">Pleurodeles waltl</name>
    <name type="common">Iberian ribbed newt</name>
    <dbReference type="NCBI Taxonomy" id="8319"/>
    <lineage>
        <taxon>Eukaryota</taxon>
        <taxon>Metazoa</taxon>
        <taxon>Chordata</taxon>
        <taxon>Craniata</taxon>
        <taxon>Vertebrata</taxon>
        <taxon>Euteleostomi</taxon>
        <taxon>Amphibia</taxon>
        <taxon>Batrachia</taxon>
        <taxon>Caudata</taxon>
        <taxon>Salamandroidea</taxon>
        <taxon>Salamandridae</taxon>
        <taxon>Pleurodelinae</taxon>
        <taxon>Pleurodeles</taxon>
    </lineage>
</organism>
<keyword evidence="2" id="KW-1185">Reference proteome</keyword>